<feature type="transmembrane region" description="Helical" evidence="1">
    <location>
        <begin position="103"/>
        <end position="124"/>
    </location>
</feature>
<protein>
    <submittedName>
        <fullName evidence="2">Uncharacterized protein</fullName>
    </submittedName>
</protein>
<keyword evidence="1" id="KW-0812">Transmembrane</keyword>
<organism evidence="2 3">
    <name type="scientific">Kurthia gibsonii</name>
    <dbReference type="NCBI Taxonomy" id="33946"/>
    <lineage>
        <taxon>Bacteria</taxon>
        <taxon>Bacillati</taxon>
        <taxon>Bacillota</taxon>
        <taxon>Bacilli</taxon>
        <taxon>Bacillales</taxon>
        <taxon>Caryophanaceae</taxon>
        <taxon>Kurthia</taxon>
    </lineage>
</organism>
<feature type="transmembrane region" description="Helical" evidence="1">
    <location>
        <begin position="7"/>
        <end position="28"/>
    </location>
</feature>
<gene>
    <name evidence="2" type="ORF">AAF454_00165</name>
</gene>
<evidence type="ECO:0000256" key="1">
    <source>
        <dbReference type="SAM" id="Phobius"/>
    </source>
</evidence>
<comment type="caution">
    <text evidence="2">The sequence shown here is derived from an EMBL/GenBank/DDBJ whole genome shotgun (WGS) entry which is preliminary data.</text>
</comment>
<name>A0ABU9LIK8_9BACL</name>
<dbReference type="Proteomes" id="UP001398420">
    <property type="component" value="Unassembled WGS sequence"/>
</dbReference>
<dbReference type="RefSeq" id="WP_342302543.1">
    <property type="nucleotide sequence ID" value="NZ_JBCEWA010000001.1"/>
</dbReference>
<keyword evidence="3" id="KW-1185">Reference proteome</keyword>
<sequence>MKYIRLTLINIVAIGILHLGGFLFSILTDGVYEGIAYLLVLITPITLFIGNYLLKEKLQPESQSNLIFILIGSIGSLFLHFLFSNVQFENGLPYDSSRDNMSTALVLFLYKAVFVQCFIGAALYEWRLYKKKNSNT</sequence>
<keyword evidence="1" id="KW-1133">Transmembrane helix</keyword>
<evidence type="ECO:0000313" key="3">
    <source>
        <dbReference type="Proteomes" id="UP001398420"/>
    </source>
</evidence>
<reference evidence="2 3" key="1">
    <citation type="submission" date="2024-04" db="EMBL/GenBank/DDBJ databases">
        <authorList>
            <person name="Wu Y.S."/>
            <person name="Zhang L."/>
        </authorList>
    </citation>
    <scope>NUCLEOTIDE SEQUENCE [LARGE SCALE GENOMIC DNA]</scope>
    <source>
        <strain evidence="2 3">KG-01</strain>
    </source>
</reference>
<evidence type="ECO:0000313" key="2">
    <source>
        <dbReference type="EMBL" id="MEL5986828.1"/>
    </source>
</evidence>
<accession>A0ABU9LIK8</accession>
<keyword evidence="1" id="KW-0472">Membrane</keyword>
<feature type="transmembrane region" description="Helical" evidence="1">
    <location>
        <begin position="66"/>
        <end position="83"/>
    </location>
</feature>
<proteinExistence type="predicted"/>
<feature type="transmembrane region" description="Helical" evidence="1">
    <location>
        <begin position="34"/>
        <end position="54"/>
    </location>
</feature>
<dbReference type="EMBL" id="JBCEWA010000001">
    <property type="protein sequence ID" value="MEL5986828.1"/>
    <property type="molecule type" value="Genomic_DNA"/>
</dbReference>